<keyword evidence="8" id="KW-1185">Reference proteome</keyword>
<dbReference type="Pfam" id="PF02754">
    <property type="entry name" value="CCG"/>
    <property type="match status" value="2"/>
</dbReference>
<dbReference type="GO" id="GO:0046872">
    <property type="term" value="F:metal ion binding"/>
    <property type="evidence" value="ECO:0007669"/>
    <property type="project" value="UniProtKB-KW"/>
</dbReference>
<gene>
    <name evidence="7" type="ORF">I6N95_14325</name>
</gene>
<dbReference type="EMBL" id="JAEEGA010000009">
    <property type="protein sequence ID" value="MBP1042191.1"/>
    <property type="molecule type" value="Genomic_DNA"/>
</dbReference>
<accession>A0A940SWJ2</accession>
<organism evidence="7 8">
    <name type="scientific">Vagococcus allomyrinae</name>
    <dbReference type="NCBI Taxonomy" id="2794353"/>
    <lineage>
        <taxon>Bacteria</taxon>
        <taxon>Bacillati</taxon>
        <taxon>Bacillota</taxon>
        <taxon>Bacilli</taxon>
        <taxon>Lactobacillales</taxon>
        <taxon>Enterococcaceae</taxon>
        <taxon>Vagococcus</taxon>
    </lineage>
</organism>
<evidence type="ECO:0000313" key="8">
    <source>
        <dbReference type="Proteomes" id="UP000674938"/>
    </source>
</evidence>
<dbReference type="GO" id="GO:0051539">
    <property type="term" value="F:4 iron, 4 sulfur cluster binding"/>
    <property type="evidence" value="ECO:0007669"/>
    <property type="project" value="UniProtKB-KW"/>
</dbReference>
<dbReference type="GO" id="GO:0005886">
    <property type="term" value="C:plasma membrane"/>
    <property type="evidence" value="ECO:0007669"/>
    <property type="project" value="TreeGrafter"/>
</dbReference>
<feature type="domain" description="Cysteine-rich" evidence="6">
    <location>
        <begin position="130"/>
        <end position="200"/>
    </location>
</feature>
<keyword evidence="4" id="KW-0408">Iron</keyword>
<comment type="caution">
    <text evidence="7">The sequence shown here is derived from an EMBL/GenBank/DDBJ whole genome shotgun (WGS) entry which is preliminary data.</text>
</comment>
<dbReference type="InterPro" id="IPR004017">
    <property type="entry name" value="Cys_rich_dom"/>
</dbReference>
<evidence type="ECO:0000256" key="3">
    <source>
        <dbReference type="ARBA" id="ARBA00023002"/>
    </source>
</evidence>
<keyword evidence="2" id="KW-0479">Metal-binding</keyword>
<dbReference type="PANTHER" id="PTHR43255">
    <property type="entry name" value="IRON-SULFUR-BINDING OXIDOREDUCTASE FADF-RELATED-RELATED"/>
    <property type="match status" value="1"/>
</dbReference>
<dbReference type="GO" id="GO:0016491">
    <property type="term" value="F:oxidoreductase activity"/>
    <property type="evidence" value="ECO:0007669"/>
    <property type="project" value="UniProtKB-KW"/>
</dbReference>
<evidence type="ECO:0000313" key="7">
    <source>
        <dbReference type="EMBL" id="MBP1042191.1"/>
    </source>
</evidence>
<evidence type="ECO:0000256" key="2">
    <source>
        <dbReference type="ARBA" id="ARBA00022723"/>
    </source>
</evidence>
<dbReference type="Proteomes" id="UP000674938">
    <property type="component" value="Unassembled WGS sequence"/>
</dbReference>
<keyword evidence="3" id="KW-0560">Oxidoreductase</keyword>
<dbReference type="RefSeq" id="WP_209529158.1">
    <property type="nucleotide sequence ID" value="NZ_JAEEGA010000009.1"/>
</dbReference>
<keyword evidence="1" id="KW-0004">4Fe-4S</keyword>
<evidence type="ECO:0000256" key="4">
    <source>
        <dbReference type="ARBA" id="ARBA00023004"/>
    </source>
</evidence>
<feature type="domain" description="Cysteine-rich" evidence="6">
    <location>
        <begin position="5"/>
        <end position="83"/>
    </location>
</feature>
<proteinExistence type="predicted"/>
<evidence type="ECO:0000259" key="6">
    <source>
        <dbReference type="Pfam" id="PF02754"/>
    </source>
</evidence>
<dbReference type="InterPro" id="IPR051460">
    <property type="entry name" value="HdrC_iron-sulfur_subunit"/>
</dbReference>
<evidence type="ECO:0000256" key="1">
    <source>
        <dbReference type="ARBA" id="ARBA00022485"/>
    </source>
</evidence>
<sequence>MRYGFMAGCSLSSSSPKRISQIIAYLKGYYPDLALIQACCGKPTKYIGDEDRFRQRFQQLVETVQSCEVEELIVACQGCLATMNHEAQFSANSLWVLMAELGLPEELKGKAQDSDVVFSIQDSCPTKDLTEIHDAIRFLLSELGYQVAKNRLSGKNTLCCGMGGMCGVTNPTLAKDQATKRVQEFKTTQIVTYCASCTSAMILGGGQAWHLLDLIFGDVVYQTDKSQTDPLSQPLSAWLNRYRSKKVIQKG</sequence>
<keyword evidence="5" id="KW-0411">Iron-sulfur</keyword>
<name>A0A940SWJ2_9ENTE</name>
<evidence type="ECO:0000256" key="5">
    <source>
        <dbReference type="ARBA" id="ARBA00023014"/>
    </source>
</evidence>
<reference evidence="7" key="1">
    <citation type="submission" date="2020-12" db="EMBL/GenBank/DDBJ databases">
        <title>Vagococcus allomyrinae sp. nov. and Enterococcus lavae sp. nov., isolated from the larvae of Allomyrina dichotoma.</title>
        <authorList>
            <person name="Lee S.D."/>
        </authorList>
    </citation>
    <scope>NUCLEOTIDE SEQUENCE</scope>
    <source>
        <strain evidence="7">BWB3-3</strain>
    </source>
</reference>
<dbReference type="AlphaFoldDB" id="A0A940SWJ2"/>
<protein>
    <submittedName>
        <fullName evidence="7">(Fe-S)-binding protein</fullName>
    </submittedName>
</protein>
<dbReference type="PANTHER" id="PTHR43255:SF1">
    <property type="entry name" value="IRON-SULFUR-BINDING OXIDOREDUCTASE FADF-RELATED"/>
    <property type="match status" value="1"/>
</dbReference>